<feature type="compositionally biased region" description="Acidic residues" evidence="1">
    <location>
        <begin position="48"/>
        <end position="62"/>
    </location>
</feature>
<evidence type="ECO:0000256" key="1">
    <source>
        <dbReference type="SAM" id="MobiDB-lite"/>
    </source>
</evidence>
<feature type="compositionally biased region" description="Basic and acidic residues" evidence="1">
    <location>
        <begin position="30"/>
        <end position="47"/>
    </location>
</feature>
<dbReference type="STRING" id="218851.A0A2G5DAK8"/>
<dbReference type="OrthoDB" id="1933664at2759"/>
<name>A0A2G5DAK8_AQUCA</name>
<dbReference type="PANTHER" id="PTHR33095:SF127">
    <property type="entry name" value="OS05G0578100 PROTEIN"/>
    <property type="match status" value="1"/>
</dbReference>
<organism evidence="2 3">
    <name type="scientific">Aquilegia coerulea</name>
    <name type="common">Rocky mountain columbine</name>
    <dbReference type="NCBI Taxonomy" id="218851"/>
    <lineage>
        <taxon>Eukaryota</taxon>
        <taxon>Viridiplantae</taxon>
        <taxon>Streptophyta</taxon>
        <taxon>Embryophyta</taxon>
        <taxon>Tracheophyta</taxon>
        <taxon>Spermatophyta</taxon>
        <taxon>Magnoliopsida</taxon>
        <taxon>Ranunculales</taxon>
        <taxon>Ranunculaceae</taxon>
        <taxon>Thalictroideae</taxon>
        <taxon>Aquilegia</taxon>
    </lineage>
</organism>
<dbReference type="InterPro" id="IPR012442">
    <property type="entry name" value="DUF1645_plant"/>
</dbReference>
<protein>
    <submittedName>
        <fullName evidence="2">Uncharacterized protein</fullName>
    </submittedName>
</protein>
<evidence type="ECO:0000313" key="2">
    <source>
        <dbReference type="EMBL" id="PIA40551.1"/>
    </source>
</evidence>
<reference evidence="2 3" key="1">
    <citation type="submission" date="2017-09" db="EMBL/GenBank/DDBJ databases">
        <title>WGS assembly of Aquilegia coerulea Goldsmith.</title>
        <authorList>
            <person name="Hodges S."/>
            <person name="Kramer E."/>
            <person name="Nordborg M."/>
            <person name="Tomkins J."/>
            <person name="Borevitz J."/>
            <person name="Derieg N."/>
            <person name="Yan J."/>
            <person name="Mihaltcheva S."/>
            <person name="Hayes R.D."/>
            <person name="Rokhsar D."/>
        </authorList>
    </citation>
    <scope>NUCLEOTIDE SEQUENCE [LARGE SCALE GENOMIC DNA]</scope>
    <source>
        <strain evidence="3">cv. Goldsmith</strain>
    </source>
</reference>
<dbReference type="InParanoid" id="A0A2G5DAK8"/>
<gene>
    <name evidence="2" type="ORF">AQUCO_02500335v1</name>
</gene>
<dbReference type="EMBL" id="KZ305042">
    <property type="protein sequence ID" value="PIA40551.1"/>
    <property type="molecule type" value="Genomic_DNA"/>
</dbReference>
<dbReference type="PANTHER" id="PTHR33095">
    <property type="entry name" value="OS07G0619500 PROTEIN"/>
    <property type="match status" value="1"/>
</dbReference>
<sequence>MQEDSVLTICPSFSSYSSIANKVFEETTDKTEHFVSENISEEPKNRNDEEEEEEEEQSNDDGFEFDCVFTNHEALTITADEMFSNGKIRPIFPIFQQDLEKKVVKSSRHTLIKLLNEERESSASSSFSSESESDIVEEAVPGTFCTWKPKSDKISLENKKNRTSKRWKLKDLIQYGGNSESKESSVILSRSSTLSKSKKREEKIAGKVITKAGGEVVAVKSAHELHYVRNRELKEVDKRRSYLPYRKDLVGFFANVNGLSRHLHPL</sequence>
<evidence type="ECO:0000313" key="3">
    <source>
        <dbReference type="Proteomes" id="UP000230069"/>
    </source>
</evidence>
<dbReference type="Proteomes" id="UP000230069">
    <property type="component" value="Unassembled WGS sequence"/>
</dbReference>
<dbReference type="Pfam" id="PF07816">
    <property type="entry name" value="DUF1645"/>
    <property type="match status" value="1"/>
</dbReference>
<feature type="region of interest" description="Disordered" evidence="1">
    <location>
        <begin position="30"/>
        <end position="62"/>
    </location>
</feature>
<keyword evidence="3" id="KW-1185">Reference proteome</keyword>
<dbReference type="AlphaFoldDB" id="A0A2G5DAK8"/>
<proteinExistence type="predicted"/>
<accession>A0A2G5DAK8</accession>